<evidence type="ECO:0000313" key="3">
    <source>
        <dbReference type="Proteomes" id="UP000477722"/>
    </source>
</evidence>
<dbReference type="Gene3D" id="3.10.180.10">
    <property type="entry name" value="2,3-Dihydroxybiphenyl 1,2-Dioxygenase, domain 1"/>
    <property type="match status" value="2"/>
</dbReference>
<dbReference type="EMBL" id="JAAKZZ010000026">
    <property type="protein sequence ID" value="NGO67665.1"/>
    <property type="molecule type" value="Genomic_DNA"/>
</dbReference>
<accession>A0A6G4WR37</accession>
<evidence type="ECO:0000313" key="2">
    <source>
        <dbReference type="EMBL" id="NGO67665.1"/>
    </source>
</evidence>
<dbReference type="Proteomes" id="UP000477722">
    <property type="component" value="Unassembled WGS sequence"/>
</dbReference>
<dbReference type="PANTHER" id="PTHR33993:SF10">
    <property type="entry name" value="CONSERVED PROTEIN"/>
    <property type="match status" value="1"/>
</dbReference>
<dbReference type="PROSITE" id="PS51819">
    <property type="entry name" value="VOC"/>
    <property type="match status" value="2"/>
</dbReference>
<keyword evidence="3" id="KW-1185">Reference proteome</keyword>
<dbReference type="InterPro" id="IPR029068">
    <property type="entry name" value="Glyas_Bleomycin-R_OHBP_Dase"/>
</dbReference>
<dbReference type="RefSeq" id="WP_165297322.1">
    <property type="nucleotide sequence ID" value="NZ_JAAKZZ010000026.1"/>
</dbReference>
<sequence length="259" mass="27004">MITTDFVPGSPCWVDLTAPDIDAAGEFYGAVFGWELDRVTERYGFFRQDGKAVGVVGRIHNGAGPGWTPYFSAPEADAAAAAVQAAEGTVRTAPYTMGDEGRLGQFTDPLGGRFGVWEPGQVPGMEAADTVGTLCWTELCTSDLAAATDFYVKVFGWQTQDMAMPGGEGTYRLITPAGLGEDRAAGGAVEMPAQELPGGTAYWQPAFAVADCDATAARVTESGGRVTLGPEYAEGVGRFAVCTDPSGAPFVLLPPSKPA</sequence>
<dbReference type="InterPro" id="IPR004360">
    <property type="entry name" value="Glyas_Fos-R_dOase_dom"/>
</dbReference>
<organism evidence="2 3">
    <name type="scientific">Streptomyces boncukensis</name>
    <dbReference type="NCBI Taxonomy" id="2711219"/>
    <lineage>
        <taxon>Bacteria</taxon>
        <taxon>Bacillati</taxon>
        <taxon>Actinomycetota</taxon>
        <taxon>Actinomycetes</taxon>
        <taxon>Kitasatosporales</taxon>
        <taxon>Streptomycetaceae</taxon>
        <taxon>Streptomyces</taxon>
    </lineage>
</organism>
<comment type="caution">
    <text evidence="2">The sequence shown here is derived from an EMBL/GenBank/DDBJ whole genome shotgun (WGS) entry which is preliminary data.</text>
</comment>
<dbReference type="CDD" id="cd07247">
    <property type="entry name" value="SgaA_N_like"/>
    <property type="match status" value="2"/>
</dbReference>
<evidence type="ECO:0000259" key="1">
    <source>
        <dbReference type="PROSITE" id="PS51819"/>
    </source>
</evidence>
<dbReference type="AlphaFoldDB" id="A0A6G4WR37"/>
<name>A0A6G4WR37_9ACTN</name>
<feature type="domain" description="VOC" evidence="1">
    <location>
        <begin position="133"/>
        <end position="255"/>
    </location>
</feature>
<reference evidence="2 3" key="1">
    <citation type="submission" date="2020-02" db="EMBL/GenBank/DDBJ databases">
        <title>Whole-genome analyses of novel actinobacteria.</title>
        <authorList>
            <person name="Sahin N."/>
            <person name="Tatar D."/>
        </authorList>
    </citation>
    <scope>NUCLEOTIDE SEQUENCE [LARGE SCALE GENOMIC DNA]</scope>
    <source>
        <strain evidence="2 3">SB3404</strain>
    </source>
</reference>
<dbReference type="InterPro" id="IPR037523">
    <property type="entry name" value="VOC_core"/>
</dbReference>
<dbReference type="SUPFAM" id="SSF54593">
    <property type="entry name" value="Glyoxalase/Bleomycin resistance protein/Dihydroxybiphenyl dioxygenase"/>
    <property type="match status" value="2"/>
</dbReference>
<dbReference type="Pfam" id="PF00903">
    <property type="entry name" value="Glyoxalase"/>
    <property type="match status" value="2"/>
</dbReference>
<protein>
    <submittedName>
        <fullName evidence="2">VOC family protein</fullName>
    </submittedName>
</protein>
<dbReference type="InterPro" id="IPR052164">
    <property type="entry name" value="Anthracycline_SecMetBiosynth"/>
</dbReference>
<proteinExistence type="predicted"/>
<gene>
    <name evidence="2" type="ORF">G5C65_04695</name>
</gene>
<dbReference type="PANTHER" id="PTHR33993">
    <property type="entry name" value="GLYOXALASE-RELATED"/>
    <property type="match status" value="1"/>
</dbReference>
<feature type="domain" description="VOC" evidence="1">
    <location>
        <begin position="10"/>
        <end position="119"/>
    </location>
</feature>